<evidence type="ECO:0000313" key="2">
    <source>
        <dbReference type="EMBL" id="UQZ82927.1"/>
    </source>
</evidence>
<dbReference type="RefSeq" id="WP_249865006.1">
    <property type="nucleotide sequence ID" value="NZ_CP027059.1"/>
</dbReference>
<organism evidence="2 3">
    <name type="scientific">Paenibacillus konkukensis</name>
    <dbReference type="NCBI Taxonomy" id="2020716"/>
    <lineage>
        <taxon>Bacteria</taxon>
        <taxon>Bacillati</taxon>
        <taxon>Bacillota</taxon>
        <taxon>Bacilli</taxon>
        <taxon>Bacillales</taxon>
        <taxon>Paenibacillaceae</taxon>
        <taxon>Paenibacillus</taxon>
    </lineage>
</organism>
<proteinExistence type="predicted"/>
<reference evidence="2" key="2">
    <citation type="journal article" date="2021" name="J Anim Sci Technol">
        <title>Complete genome sequence of Paenibacillus konkukensis sp. nov. SK3146 as a potential probiotic strain.</title>
        <authorList>
            <person name="Jung H.I."/>
            <person name="Park S."/>
            <person name="Niu K.M."/>
            <person name="Lee S.W."/>
            <person name="Kothari D."/>
            <person name="Yi K.J."/>
            <person name="Kim S.K."/>
        </authorList>
    </citation>
    <scope>NUCLEOTIDE SEQUENCE</scope>
    <source>
        <strain evidence="2">SK3146</strain>
    </source>
</reference>
<sequence>MSYDFYYWSIMSAAFIATNLVGVLLMLKTKKMLLSFLVSLFVDLAIFVPACLWWASLFEGFSLMFGLFGYGIAFVNTEILLAFALFVMKKKAAADEA</sequence>
<dbReference type="EMBL" id="CP027059">
    <property type="protein sequence ID" value="UQZ82927.1"/>
    <property type="molecule type" value="Genomic_DNA"/>
</dbReference>
<evidence type="ECO:0000256" key="1">
    <source>
        <dbReference type="SAM" id="Phobius"/>
    </source>
</evidence>
<feature type="transmembrane region" description="Helical" evidence="1">
    <location>
        <begin position="6"/>
        <end position="27"/>
    </location>
</feature>
<dbReference type="Proteomes" id="UP001057134">
    <property type="component" value="Chromosome"/>
</dbReference>
<name>A0ABY4RNM6_9BACL</name>
<gene>
    <name evidence="2" type="ORF">SK3146_02087</name>
</gene>
<keyword evidence="1" id="KW-0812">Transmembrane</keyword>
<feature type="transmembrane region" description="Helical" evidence="1">
    <location>
        <begin position="34"/>
        <end position="55"/>
    </location>
</feature>
<keyword evidence="3" id="KW-1185">Reference proteome</keyword>
<accession>A0ABY4RNM6</accession>
<protein>
    <submittedName>
        <fullName evidence="2">Uncharacterized protein</fullName>
    </submittedName>
</protein>
<keyword evidence="1" id="KW-0472">Membrane</keyword>
<feature type="transmembrane region" description="Helical" evidence="1">
    <location>
        <begin position="67"/>
        <end position="88"/>
    </location>
</feature>
<keyword evidence="1" id="KW-1133">Transmembrane helix</keyword>
<evidence type="ECO:0000313" key="3">
    <source>
        <dbReference type="Proteomes" id="UP001057134"/>
    </source>
</evidence>
<reference evidence="2" key="1">
    <citation type="submission" date="2018-02" db="EMBL/GenBank/DDBJ databases">
        <authorList>
            <person name="Kim S.-K."/>
            <person name="Jung H.-I."/>
            <person name="Lee S.-W."/>
        </authorList>
    </citation>
    <scope>NUCLEOTIDE SEQUENCE</scope>
    <source>
        <strain evidence="2">SK3146</strain>
    </source>
</reference>